<accession>A0A2L2TY36</accession>
<feature type="region of interest" description="Disordered" evidence="1">
    <location>
        <begin position="23"/>
        <end position="65"/>
    </location>
</feature>
<evidence type="ECO:0000313" key="3">
    <source>
        <dbReference type="Proteomes" id="UP000245910"/>
    </source>
</evidence>
<sequence>MGVGVSETTGYDDMYVYEVPYPSVRTSPGPGDAVGSAVGQRRDGDSTSSFGTWETDSGGGAQTRRWSKRIVLHSEKQGQRERCKGTRSGLWESWGLREERRKFGERTDRFLDKYDVDFKSSANLGPTASNPKAQKTVCRGLVGRWLPHTVNEAGKNVVVGYKSSAAHTYICKCNQARHAMELGQHRNFEMDGWMLTRGHATDRSNQKVQAPDGDDGWVEVSKAYAARYDAPASANHAYFLTHLGTVTRVSNVTIMENKVYRSITGR</sequence>
<feature type="compositionally biased region" description="Polar residues" evidence="1">
    <location>
        <begin position="46"/>
        <end position="55"/>
    </location>
</feature>
<protein>
    <submittedName>
        <fullName evidence="2">Uncharacterized protein</fullName>
    </submittedName>
</protein>
<keyword evidence="3" id="KW-1185">Reference proteome</keyword>
<dbReference type="AlphaFoldDB" id="A0A2L2TY36"/>
<reference evidence="3" key="1">
    <citation type="submission" date="2014-10" db="EMBL/GenBank/DDBJ databases">
        <authorList>
            <person name="King R."/>
        </authorList>
    </citation>
    <scope>NUCLEOTIDE SEQUENCE [LARGE SCALE GENOMIC DNA]</scope>
    <source>
        <strain evidence="3">A3/5</strain>
    </source>
</reference>
<evidence type="ECO:0000313" key="2">
    <source>
        <dbReference type="EMBL" id="CEI66960.1"/>
    </source>
</evidence>
<dbReference type="EMBL" id="LN649229">
    <property type="protein sequence ID" value="CEI66960.1"/>
    <property type="molecule type" value="Genomic_DNA"/>
</dbReference>
<dbReference type="Proteomes" id="UP000245910">
    <property type="component" value="Chromosome I"/>
</dbReference>
<proteinExistence type="predicted"/>
<name>A0A2L2TY36_9HYPO</name>
<evidence type="ECO:0000256" key="1">
    <source>
        <dbReference type="SAM" id="MobiDB-lite"/>
    </source>
</evidence>
<organism evidence="2 3">
    <name type="scientific">Fusarium venenatum</name>
    <dbReference type="NCBI Taxonomy" id="56646"/>
    <lineage>
        <taxon>Eukaryota</taxon>
        <taxon>Fungi</taxon>
        <taxon>Dikarya</taxon>
        <taxon>Ascomycota</taxon>
        <taxon>Pezizomycotina</taxon>
        <taxon>Sordariomycetes</taxon>
        <taxon>Hypocreomycetidae</taxon>
        <taxon>Hypocreales</taxon>
        <taxon>Nectriaceae</taxon>
        <taxon>Fusarium</taxon>
    </lineage>
</organism>